<protein>
    <recommendedName>
        <fullName evidence="3">Glucanohydrolase</fullName>
    </recommendedName>
</protein>
<organism evidence="1 2">
    <name type="scientific">Geobacillus stearothermophilus</name>
    <name type="common">Bacillus stearothermophilus</name>
    <dbReference type="NCBI Taxonomy" id="1422"/>
    <lineage>
        <taxon>Bacteria</taxon>
        <taxon>Bacillati</taxon>
        <taxon>Bacillota</taxon>
        <taxon>Bacilli</taxon>
        <taxon>Bacillales</taxon>
        <taxon>Anoxybacillaceae</taxon>
        <taxon>Geobacillus</taxon>
    </lineage>
</organism>
<evidence type="ECO:0008006" key="3">
    <source>
        <dbReference type="Google" id="ProtNLM"/>
    </source>
</evidence>
<dbReference type="EMBL" id="LQYY01000053">
    <property type="protein sequence ID" value="KYD34346.1"/>
    <property type="molecule type" value="Genomic_DNA"/>
</dbReference>
<name>A0A150NCG4_GEOSE</name>
<dbReference type="PATRIC" id="fig|1422.17.peg.2817"/>
<sequence length="311" mass="36570">MGQLLKLRDYISRYETDVYHYVPEFIRLKQWQWEQAKARWEAERDADGARREPGETWDFLLDKPSWWERLIGRWRRGPEPEMDEEWPPAPSLSRAATLDELKRQFLDDLFELQLRWASSTMTHISFVDEAWYGDERLKYFLQRFPDTYLCFYRPVAAAGKAAVELETILLTPAAAWCLAFVEGEPDNVVIASTGRFWVERAGADTVKRVNPVISLRRTEGIVSDIFRRHGVEWPIQLAVVNRYGYIDSGHLFPFVRYIDKRNYESWFSRLRGSALPLRHGQLKAAEALLRHCISFSSRRYDGNSGVDEWQQ</sequence>
<evidence type="ECO:0000313" key="1">
    <source>
        <dbReference type="EMBL" id="KYD34346.1"/>
    </source>
</evidence>
<dbReference type="AlphaFoldDB" id="A0A150NCG4"/>
<gene>
    <name evidence="1" type="ORF">B4114_2423</name>
</gene>
<dbReference type="Proteomes" id="UP000075517">
    <property type="component" value="Unassembled WGS sequence"/>
</dbReference>
<dbReference type="PIRSF" id="PIRSF012560">
    <property type="entry name" value="Pullulanase"/>
    <property type="match status" value="1"/>
</dbReference>
<comment type="caution">
    <text evidence="1">The sequence shown here is derived from an EMBL/GenBank/DDBJ whole genome shotgun (WGS) entry which is preliminary data.</text>
</comment>
<proteinExistence type="predicted"/>
<dbReference type="InterPro" id="IPR012397">
    <property type="entry name" value="Pullulanase"/>
</dbReference>
<evidence type="ECO:0000313" key="2">
    <source>
        <dbReference type="Proteomes" id="UP000075517"/>
    </source>
</evidence>
<accession>A0A150NCG4</accession>
<reference evidence="1 2" key="1">
    <citation type="submission" date="2016-01" db="EMBL/GenBank/DDBJ databases">
        <title>Draft Genome Sequences of Seven Thermophilic Sporeformers Isolated from Foods.</title>
        <authorList>
            <person name="Berendsen E.M."/>
            <person name="Wells-Bennik M.H."/>
            <person name="Krawcyk A.O."/>
            <person name="De Jong A."/>
            <person name="Holsappel S."/>
            <person name="Eijlander R.T."/>
            <person name="Kuipers O.P."/>
        </authorList>
    </citation>
    <scope>NUCLEOTIDE SEQUENCE [LARGE SCALE GENOMIC DNA]</scope>
    <source>
        <strain evidence="1 2">B4114</strain>
    </source>
</reference>
<dbReference type="RefSeq" id="WP_055358937.1">
    <property type="nucleotide sequence ID" value="NZ_LQYY01000053.1"/>
</dbReference>